<evidence type="ECO:0000256" key="1">
    <source>
        <dbReference type="SAM" id="Phobius"/>
    </source>
</evidence>
<feature type="transmembrane region" description="Helical" evidence="1">
    <location>
        <begin position="284"/>
        <end position="305"/>
    </location>
</feature>
<keyword evidence="1" id="KW-1133">Transmembrane helix</keyword>
<dbReference type="Pfam" id="PF11028">
    <property type="entry name" value="TMEM260-like"/>
    <property type="match status" value="1"/>
</dbReference>
<organism evidence="2">
    <name type="scientific">marine sediment metagenome</name>
    <dbReference type="NCBI Taxonomy" id="412755"/>
    <lineage>
        <taxon>unclassified sequences</taxon>
        <taxon>metagenomes</taxon>
        <taxon>ecological metagenomes</taxon>
    </lineage>
</organism>
<feature type="transmembrane region" description="Helical" evidence="1">
    <location>
        <begin position="191"/>
        <end position="208"/>
    </location>
</feature>
<feature type="transmembrane region" description="Helical" evidence="1">
    <location>
        <begin position="112"/>
        <end position="145"/>
    </location>
</feature>
<accession>A0A0F9SNA1</accession>
<feature type="transmembrane region" description="Helical" evidence="1">
    <location>
        <begin position="157"/>
        <end position="179"/>
    </location>
</feature>
<name>A0A0F9SNA1_9ZZZZ</name>
<gene>
    <name evidence="2" type="ORF">LCGC14_0429350</name>
</gene>
<feature type="transmembrane region" description="Helical" evidence="1">
    <location>
        <begin position="20"/>
        <end position="38"/>
    </location>
</feature>
<evidence type="ECO:0008006" key="3">
    <source>
        <dbReference type="Google" id="ProtNLM"/>
    </source>
</evidence>
<feature type="transmembrane region" description="Helical" evidence="1">
    <location>
        <begin position="317"/>
        <end position="339"/>
    </location>
</feature>
<comment type="caution">
    <text evidence="2">The sequence shown here is derived from an EMBL/GenBank/DDBJ whole genome shotgun (WGS) entry which is preliminary data.</text>
</comment>
<reference evidence="2" key="1">
    <citation type="journal article" date="2015" name="Nature">
        <title>Complex archaea that bridge the gap between prokaryotes and eukaryotes.</title>
        <authorList>
            <person name="Spang A."/>
            <person name="Saw J.H."/>
            <person name="Jorgensen S.L."/>
            <person name="Zaremba-Niedzwiedzka K."/>
            <person name="Martijn J."/>
            <person name="Lind A.E."/>
            <person name="van Eijk R."/>
            <person name="Schleper C."/>
            <person name="Guy L."/>
            <person name="Ettema T.J."/>
        </authorList>
    </citation>
    <scope>NUCLEOTIDE SEQUENCE</scope>
</reference>
<sequence>MQQAINIPQLSAVKVNHKVVLGLIFVSSLLYLLTMTATQSTWINADHDGNNYVMGAKYLVLTHPTGAPLFNLINWVLIRLPLLETDYFRLALWSAVASAGTATLLFHMTKRILAPGIFLAAGVVVSQSTIVETYALITFVMLLAYYLRTKGHFRASYILLGLGLAIHHLPLWQAIIFLADDYLRKNSLKNFFWIFVALPFYAYIPLANREPYLWTNGESVRAYLDYFGAQSGLIMGLAVVPSANLLMRISDISILFITGFGAALPILFLATLSGFKKKQWVLPILAWTFALYYFTMVTGTAYIYILPTMAFGVLLIARYPIGGVVRAVVVIFLGFTMLWNLNHYDIGNNLDAELSATNFYEQVIQLPDNSVVYSGTRGWQRGAIWLYNYENNQTTRIVSVSALALNDEEKQNGLQSLKDGLSRNQLYRSVDTNAELKQAQLIPWHPTMDEMIDAVRLEKGED</sequence>
<feature type="transmembrane region" description="Helical" evidence="1">
    <location>
        <begin position="90"/>
        <end position="106"/>
    </location>
</feature>
<dbReference type="AlphaFoldDB" id="A0A0F9SNA1"/>
<proteinExistence type="predicted"/>
<keyword evidence="1" id="KW-0812">Transmembrane</keyword>
<dbReference type="InterPro" id="IPR021280">
    <property type="entry name" value="TMEM260-like"/>
</dbReference>
<protein>
    <recommendedName>
        <fullName evidence="3">Glycosyltransferase RgtA/B/C/D-like domain-containing protein</fullName>
    </recommendedName>
</protein>
<dbReference type="EMBL" id="LAZR01000401">
    <property type="protein sequence ID" value="KKN70505.1"/>
    <property type="molecule type" value="Genomic_DNA"/>
</dbReference>
<feature type="transmembrane region" description="Helical" evidence="1">
    <location>
        <begin position="252"/>
        <end position="272"/>
    </location>
</feature>
<evidence type="ECO:0000313" key="2">
    <source>
        <dbReference type="EMBL" id="KKN70505.1"/>
    </source>
</evidence>
<feature type="transmembrane region" description="Helical" evidence="1">
    <location>
        <begin position="58"/>
        <end position="78"/>
    </location>
</feature>
<keyword evidence="1" id="KW-0472">Membrane</keyword>